<keyword evidence="2" id="KW-0456">Lyase</keyword>
<dbReference type="OrthoDB" id="9765625at2"/>
<dbReference type="RefSeq" id="WP_144351680.1">
    <property type="nucleotide sequence ID" value="NZ_CP036259.1"/>
</dbReference>
<dbReference type="GO" id="GO:0051604">
    <property type="term" value="P:protein maturation"/>
    <property type="evidence" value="ECO:0007669"/>
    <property type="project" value="UniProtKB-UniRule"/>
</dbReference>
<keyword evidence="4" id="KW-1185">Reference proteome</keyword>
<evidence type="ECO:0000256" key="1">
    <source>
        <dbReference type="ARBA" id="ARBA00022596"/>
    </source>
</evidence>
<dbReference type="GO" id="GO:0016829">
    <property type="term" value="F:lyase activity"/>
    <property type="evidence" value="ECO:0007669"/>
    <property type="project" value="UniProtKB-UniRule"/>
</dbReference>
<dbReference type="Gene3D" id="3.30.70.1380">
    <property type="entry name" value="Transcriptional regulatory protein pf0864 domain like"/>
    <property type="match status" value="1"/>
</dbReference>
<keyword evidence="1 2" id="KW-0533">Nickel</keyword>
<gene>
    <name evidence="3" type="primary">larC_2</name>
    <name evidence="2" type="synonym">larC</name>
    <name evidence="3" type="ORF">SPTER_37050</name>
</gene>
<accession>A0A517DY42</accession>
<comment type="catalytic activity">
    <reaction evidence="2">
        <text>Ni(II)-pyridinium-3,5-bisthiocarboxylate mononucleotide = pyridinium-3,5-bisthiocarboxylate mononucleotide + Ni(2+)</text>
        <dbReference type="Rhea" id="RHEA:54784"/>
        <dbReference type="ChEBI" id="CHEBI:49786"/>
        <dbReference type="ChEBI" id="CHEBI:137372"/>
        <dbReference type="ChEBI" id="CHEBI:137373"/>
        <dbReference type="EC" id="4.99.1.12"/>
    </reaction>
</comment>
<dbReference type="KEGG" id="sted:SPTER_37050"/>
<comment type="similarity">
    <text evidence="2">Belongs to the LarC family.</text>
</comment>
<organism evidence="3 4">
    <name type="scientific">Sporomusa termitida</name>
    <dbReference type="NCBI Taxonomy" id="2377"/>
    <lineage>
        <taxon>Bacteria</taxon>
        <taxon>Bacillati</taxon>
        <taxon>Bacillota</taxon>
        <taxon>Negativicutes</taxon>
        <taxon>Selenomonadales</taxon>
        <taxon>Sporomusaceae</taxon>
        <taxon>Sporomusa</taxon>
    </lineage>
</organism>
<dbReference type="AlphaFoldDB" id="A0A517DY42"/>
<dbReference type="HAMAP" id="MF_01074">
    <property type="entry name" value="LarC"/>
    <property type="match status" value="1"/>
</dbReference>
<dbReference type="Gene3D" id="3.10.20.300">
    <property type="entry name" value="mk0293 like domain"/>
    <property type="match status" value="1"/>
</dbReference>
<protein>
    <recommendedName>
        <fullName evidence="2">Pyridinium-3,5-bisthiocarboxylic acid mononucleotide nickel insertion protein</fullName>
        <shortName evidence="2">P2TMN nickel insertion protein</shortName>
        <ecNumber evidence="2">4.99.1.12</ecNumber>
    </recommendedName>
    <alternativeName>
        <fullName evidence="2">Nickel-pincer cofactor biosynthesis protein LarC</fullName>
    </alternativeName>
</protein>
<proteinExistence type="inferred from homology"/>
<sequence length="398" mass="43264">MTIAYLDCFSGISGNMMVGALLDAGMPLEYLEAELKKLALSSYKLIDKEVSKNGIRARYFNVDVNKWFQPARNFNDIRLIIEDSLLSDQVKKHSLAIFSRLAAAEAKVHGVAVDKIHFHEVGAIDSIVDIVGTAIGLEYLGIVEIYASALHVGSGYVKCSHGLMPVPAPATAELLTGIPFYAEGIKKELVTPTGAAIVAALAKGFGSPPAHFITRKVCYGSGSRDIDIPNVLRLYLGDKELRNNLGAAGETKIIETNIDDLNPQVYGYVMERLFAAGAHEVYLTSILMKKNRPGTKITVMAAAGKVSDIVQILLAETSTLGVRILGCETTHIDVSMLNIETEWGTVKVKVGKLNDKVMNIAPEFEDCKTIAVKHKIPLKTIHLQVLRSCGPMLDLMLK</sequence>
<dbReference type="EC" id="4.99.1.12" evidence="2"/>
<dbReference type="EMBL" id="CP036259">
    <property type="protein sequence ID" value="QDR82280.1"/>
    <property type="molecule type" value="Genomic_DNA"/>
</dbReference>
<reference evidence="3 4" key="1">
    <citation type="submission" date="2019-02" db="EMBL/GenBank/DDBJ databases">
        <title>Closed genome of Sporomusa termitida DSM 4440.</title>
        <authorList>
            <person name="Poehlein A."/>
            <person name="Daniel R."/>
        </authorList>
    </citation>
    <scope>NUCLEOTIDE SEQUENCE [LARGE SCALE GENOMIC DNA]</scope>
    <source>
        <strain evidence="3 4">DSM 4440</strain>
    </source>
</reference>
<dbReference type="PANTHER" id="PTHR36566:SF1">
    <property type="entry name" value="PYRIDINIUM-3,5-BISTHIOCARBOXYLIC ACID MONONUCLEOTIDE NICKEL INSERTION PROTEIN"/>
    <property type="match status" value="1"/>
</dbReference>
<dbReference type="Pfam" id="PF01969">
    <property type="entry name" value="Ni_insertion"/>
    <property type="match status" value="1"/>
</dbReference>
<dbReference type="NCBIfam" id="TIGR00299">
    <property type="entry name" value="nickel pincer cofactor biosynthesis protein LarC"/>
    <property type="match status" value="1"/>
</dbReference>
<evidence type="ECO:0000313" key="3">
    <source>
        <dbReference type="EMBL" id="QDR82280.1"/>
    </source>
</evidence>
<name>A0A517DY42_9FIRM</name>
<dbReference type="InterPro" id="IPR002822">
    <property type="entry name" value="Ni_insertion"/>
</dbReference>
<comment type="function">
    <text evidence="2">Involved in the biosynthesis of a nickel-pincer cofactor ((SCS)Ni(II) pincer complex). Binds Ni(2+), and functions in nickel delivery to pyridinium-3,5-bisthiocarboxylic acid mononucleotide (P2TMN), to form the mature cofactor. Is thus probably required for the activation of nickel-pincer cofactor-dependent enzymes.</text>
</comment>
<dbReference type="GO" id="GO:0016151">
    <property type="term" value="F:nickel cation binding"/>
    <property type="evidence" value="ECO:0007669"/>
    <property type="project" value="UniProtKB-UniRule"/>
</dbReference>
<dbReference type="PANTHER" id="PTHR36566">
    <property type="entry name" value="NICKEL INSERTION PROTEIN-RELATED"/>
    <property type="match status" value="1"/>
</dbReference>
<evidence type="ECO:0000256" key="2">
    <source>
        <dbReference type="HAMAP-Rule" id="MF_01074"/>
    </source>
</evidence>
<evidence type="ECO:0000313" key="4">
    <source>
        <dbReference type="Proteomes" id="UP000320776"/>
    </source>
</evidence>
<dbReference type="Proteomes" id="UP000320776">
    <property type="component" value="Chromosome"/>
</dbReference>